<dbReference type="PROSITE" id="PS00695">
    <property type="entry name" value="ENT_VIR_OMP_2"/>
    <property type="match status" value="1"/>
</dbReference>
<evidence type="ECO:0000256" key="2">
    <source>
        <dbReference type="SAM" id="SignalP"/>
    </source>
</evidence>
<protein>
    <submittedName>
        <fullName evidence="3">Outer membrane protein</fullName>
    </submittedName>
</protein>
<dbReference type="RefSeq" id="WP_076600627.1">
    <property type="nucleotide sequence ID" value="NZ_FTMD01000002.1"/>
</dbReference>
<dbReference type="SUPFAM" id="SSF56925">
    <property type="entry name" value="OMPA-like"/>
    <property type="match status" value="1"/>
</dbReference>
<proteinExistence type="predicted"/>
<dbReference type="GO" id="GO:0009279">
    <property type="term" value="C:cell outer membrane"/>
    <property type="evidence" value="ECO:0007669"/>
    <property type="project" value="UniProtKB-SubCell"/>
</dbReference>
<organism evidence="3 4">
    <name type="scientific">Aromatoleum tolulyticum</name>
    <dbReference type="NCBI Taxonomy" id="34027"/>
    <lineage>
        <taxon>Bacteria</taxon>
        <taxon>Pseudomonadati</taxon>
        <taxon>Pseudomonadota</taxon>
        <taxon>Betaproteobacteria</taxon>
        <taxon>Rhodocyclales</taxon>
        <taxon>Rhodocyclaceae</taxon>
        <taxon>Aromatoleum</taxon>
    </lineage>
</organism>
<dbReference type="InterPro" id="IPR011250">
    <property type="entry name" value="OMP/PagP_B-barrel"/>
</dbReference>
<dbReference type="Proteomes" id="UP000186819">
    <property type="component" value="Unassembled WGS sequence"/>
</dbReference>
<reference evidence="4" key="1">
    <citation type="submission" date="2017-01" db="EMBL/GenBank/DDBJ databases">
        <authorList>
            <person name="Varghese N."/>
            <person name="Submissions S."/>
        </authorList>
    </citation>
    <scope>NUCLEOTIDE SEQUENCE [LARGE SCALE GENOMIC DNA]</scope>
    <source>
        <strain evidence="4">ATCC 51758</strain>
    </source>
</reference>
<feature type="signal peptide" evidence="2">
    <location>
        <begin position="1"/>
        <end position="22"/>
    </location>
</feature>
<dbReference type="AlphaFoldDB" id="A0A1N6PKR7"/>
<dbReference type="InterPro" id="IPR000758">
    <property type="entry name" value="Enterovir_OMP"/>
</dbReference>
<dbReference type="EMBL" id="FTMD01000002">
    <property type="protein sequence ID" value="SIQ04940.1"/>
    <property type="molecule type" value="Genomic_DNA"/>
</dbReference>
<dbReference type="InterPro" id="IPR005618">
    <property type="entry name" value="OMPW"/>
</dbReference>
<accession>A0A1N6PKR7</accession>
<dbReference type="PANTHER" id="PTHR36920:SF1">
    <property type="entry name" value="OUTER MEMBRANE PROTEIN W"/>
    <property type="match status" value="1"/>
</dbReference>
<evidence type="ECO:0000313" key="3">
    <source>
        <dbReference type="EMBL" id="SIQ04940.1"/>
    </source>
</evidence>
<evidence type="ECO:0000256" key="1">
    <source>
        <dbReference type="ARBA" id="ARBA00004442"/>
    </source>
</evidence>
<feature type="chain" id="PRO_5011958305" evidence="2">
    <location>
        <begin position="23"/>
        <end position="225"/>
    </location>
</feature>
<dbReference type="GO" id="GO:0044384">
    <property type="term" value="C:host outer membrane"/>
    <property type="evidence" value="ECO:0007669"/>
    <property type="project" value="InterPro"/>
</dbReference>
<keyword evidence="4" id="KW-1185">Reference proteome</keyword>
<name>A0A1N6PKR7_9RHOO</name>
<dbReference type="OrthoDB" id="9807574at2"/>
<gene>
    <name evidence="3" type="ORF">SAMN05421829_10293</name>
</gene>
<dbReference type="GO" id="GO:0055085">
    <property type="term" value="P:transmembrane transport"/>
    <property type="evidence" value="ECO:0007669"/>
    <property type="project" value="TreeGrafter"/>
</dbReference>
<keyword evidence="2" id="KW-0732">Signal</keyword>
<dbReference type="Gene3D" id="2.40.160.20">
    <property type="match status" value="1"/>
</dbReference>
<dbReference type="Pfam" id="PF03922">
    <property type="entry name" value="OmpW"/>
    <property type="match status" value="1"/>
</dbReference>
<dbReference type="PANTHER" id="PTHR36920">
    <property type="match status" value="1"/>
</dbReference>
<evidence type="ECO:0000313" key="4">
    <source>
        <dbReference type="Proteomes" id="UP000186819"/>
    </source>
</evidence>
<comment type="subcellular location">
    <subcellularLocation>
        <location evidence="1">Cell outer membrane</location>
    </subcellularLocation>
</comment>
<dbReference type="STRING" id="34027.SAMN05421829_10293"/>
<sequence>MKKSLVIASMLALGTASPFAHAYKAGDFVVRAGAARVAPEMGGSDVSSSATGKIAGSNATVSDDTQLGLTFGYMLTDHVGVELLAATPFKHSVSVKGLPAGLNGKLATIEQLPPTVTLQYFPLDSSSKWQPYVGAGINYTTFFNEDLTDGRKAQGFSHLDREDSWGLALQAGIDYMLTDRVVLNAAVWRIGIDSHATARHPVLGKVKVSVEIDPWVYMVGIGYKF</sequence>